<accession>A0A0D0D4I7</accession>
<dbReference type="HOGENOM" id="CLU_044372_1_0_1"/>
<dbReference type="GO" id="GO:0005657">
    <property type="term" value="C:replication fork"/>
    <property type="evidence" value="ECO:0007669"/>
    <property type="project" value="TreeGrafter"/>
</dbReference>
<evidence type="ECO:0000313" key="2">
    <source>
        <dbReference type="Proteomes" id="UP000054538"/>
    </source>
</evidence>
<reference evidence="1 2" key="1">
    <citation type="submission" date="2014-04" db="EMBL/GenBank/DDBJ databases">
        <authorList>
            <consortium name="DOE Joint Genome Institute"/>
            <person name="Kuo A."/>
            <person name="Kohler A."/>
            <person name="Jargeat P."/>
            <person name="Nagy L.G."/>
            <person name="Floudas D."/>
            <person name="Copeland A."/>
            <person name="Barry K.W."/>
            <person name="Cichocki N."/>
            <person name="Veneault-Fourrey C."/>
            <person name="LaButti K."/>
            <person name="Lindquist E.A."/>
            <person name="Lipzen A."/>
            <person name="Lundell T."/>
            <person name="Morin E."/>
            <person name="Murat C."/>
            <person name="Sun H."/>
            <person name="Tunlid A."/>
            <person name="Henrissat B."/>
            <person name="Grigoriev I.V."/>
            <person name="Hibbett D.S."/>
            <person name="Martin F."/>
            <person name="Nordberg H.P."/>
            <person name="Cantor M.N."/>
            <person name="Hua S.X."/>
        </authorList>
    </citation>
    <scope>NUCLEOTIDE SEQUENCE [LARGE SCALE GENOMIC DNA]</scope>
    <source>
        <strain evidence="1 2">Ve08.2h10</strain>
    </source>
</reference>
<dbReference type="Gene3D" id="3.40.50.300">
    <property type="entry name" value="P-loop containing nucleotide triphosphate hydrolases"/>
    <property type="match status" value="2"/>
</dbReference>
<dbReference type="Proteomes" id="UP000054538">
    <property type="component" value="Unassembled WGS sequence"/>
</dbReference>
<dbReference type="EMBL" id="KN826564">
    <property type="protein sequence ID" value="KIK78521.1"/>
    <property type="molecule type" value="Genomic_DNA"/>
</dbReference>
<dbReference type="InParanoid" id="A0A0D0D4I7"/>
<dbReference type="GO" id="GO:0090656">
    <property type="term" value="P:t-circle formation"/>
    <property type="evidence" value="ECO:0007669"/>
    <property type="project" value="TreeGrafter"/>
</dbReference>
<dbReference type="STRING" id="930991.A0A0D0D4I7"/>
<dbReference type="GO" id="GO:0045003">
    <property type="term" value="P:double-strand break repair via synthesis-dependent strand annealing"/>
    <property type="evidence" value="ECO:0007669"/>
    <property type="project" value="TreeGrafter"/>
</dbReference>
<reference evidence="2" key="2">
    <citation type="submission" date="2015-01" db="EMBL/GenBank/DDBJ databases">
        <title>Evolutionary Origins and Diversification of the Mycorrhizal Mutualists.</title>
        <authorList>
            <consortium name="DOE Joint Genome Institute"/>
            <consortium name="Mycorrhizal Genomics Consortium"/>
            <person name="Kohler A."/>
            <person name="Kuo A."/>
            <person name="Nagy L.G."/>
            <person name="Floudas D."/>
            <person name="Copeland A."/>
            <person name="Barry K.W."/>
            <person name="Cichocki N."/>
            <person name="Veneault-Fourrey C."/>
            <person name="LaButti K."/>
            <person name="Lindquist E.A."/>
            <person name="Lipzen A."/>
            <person name="Lundell T."/>
            <person name="Morin E."/>
            <person name="Murat C."/>
            <person name="Riley R."/>
            <person name="Ohm R."/>
            <person name="Sun H."/>
            <person name="Tunlid A."/>
            <person name="Henrissat B."/>
            <person name="Grigoriev I.V."/>
            <person name="Hibbett D.S."/>
            <person name="Martin F."/>
        </authorList>
    </citation>
    <scope>NUCLEOTIDE SEQUENCE [LARGE SCALE GENOMIC DNA]</scope>
    <source>
        <strain evidence="2">Ve08.2h10</strain>
    </source>
</reference>
<dbReference type="FunCoup" id="A0A0D0D4I7">
    <property type="interactions" value="105"/>
</dbReference>
<gene>
    <name evidence="1" type="ORF">PAXRUDRAFT_28594</name>
</gene>
<evidence type="ECO:0008006" key="3">
    <source>
        <dbReference type="Google" id="ProtNLM"/>
    </source>
</evidence>
<dbReference type="OrthoDB" id="1861185at2759"/>
<sequence length="432" mass="47191">MDYPLISSLSTLLGTQKALLAKGGFKDTSDVLLATASDISRACRIAPQEASKIITLICQECAQPLRPLREFLSEGNEKFTTGDTELDFILGGGIRTGMVWEVVGESFSNVKTVQTPTIEKLVHILSTFLPQCINTMSESTSSKPLKLVVIDALTELFHSLGKTTTKTLVERSRRISEISSLLHILASKYRLAVLVLNEVIDVIDREPSTGGPGVSYRDQSKWFGRPDSIPGDDRKEAALGLVWANQVNTRIFLTRTGRRRYLEASETPHKRSMTQDRIATTPMAVAPIDDQPVLIRRLSVVFSSVSTPISCDYIMTEGGLSVISRSTAPLLSSHSTTMHPPPAPAPVLADVHDPLITSCAVAKGKQKVQVAPLDVGCVADTFAAECRPLTPENEAELADDDDEWNTFWEQNSIPDDAYTQLDLPNQLATSNI</sequence>
<dbReference type="GO" id="GO:0000400">
    <property type="term" value="F:four-way junction DNA binding"/>
    <property type="evidence" value="ECO:0007669"/>
    <property type="project" value="TreeGrafter"/>
</dbReference>
<dbReference type="PANTHER" id="PTHR46487">
    <property type="entry name" value="DNA REPAIR PROTEIN XRCC3"/>
    <property type="match status" value="1"/>
</dbReference>
<dbReference type="SUPFAM" id="SSF52540">
    <property type="entry name" value="P-loop containing nucleoside triphosphate hydrolases"/>
    <property type="match status" value="1"/>
</dbReference>
<dbReference type="GO" id="GO:0033065">
    <property type="term" value="C:Rad51C-XRCC3 complex"/>
    <property type="evidence" value="ECO:0007669"/>
    <property type="project" value="TreeGrafter"/>
</dbReference>
<dbReference type="GO" id="GO:0071140">
    <property type="term" value="P:resolution of mitotic recombination intermediates"/>
    <property type="evidence" value="ECO:0007669"/>
    <property type="project" value="TreeGrafter"/>
</dbReference>
<organism evidence="1 2">
    <name type="scientific">Paxillus rubicundulus Ve08.2h10</name>
    <dbReference type="NCBI Taxonomy" id="930991"/>
    <lineage>
        <taxon>Eukaryota</taxon>
        <taxon>Fungi</taxon>
        <taxon>Dikarya</taxon>
        <taxon>Basidiomycota</taxon>
        <taxon>Agaricomycotina</taxon>
        <taxon>Agaricomycetes</taxon>
        <taxon>Agaricomycetidae</taxon>
        <taxon>Boletales</taxon>
        <taxon>Paxilineae</taxon>
        <taxon>Paxillaceae</taxon>
        <taxon>Paxillus</taxon>
    </lineage>
</organism>
<dbReference type="PANTHER" id="PTHR46487:SF1">
    <property type="entry name" value="DNA REPAIR PROTEIN XRCC3"/>
    <property type="match status" value="1"/>
</dbReference>
<keyword evidence="2" id="KW-1185">Reference proteome</keyword>
<evidence type="ECO:0000313" key="1">
    <source>
        <dbReference type="EMBL" id="KIK78521.1"/>
    </source>
</evidence>
<dbReference type="AlphaFoldDB" id="A0A0D0D4I7"/>
<proteinExistence type="predicted"/>
<dbReference type="GO" id="GO:0000722">
    <property type="term" value="P:telomere maintenance via recombination"/>
    <property type="evidence" value="ECO:0007669"/>
    <property type="project" value="TreeGrafter"/>
</dbReference>
<name>A0A0D0D4I7_9AGAM</name>
<protein>
    <recommendedName>
        <fullName evidence="3">DNA recombination and repair protein Rad51-like C-terminal domain-containing protein</fullName>
    </recommendedName>
</protein>
<dbReference type="InterPro" id="IPR027417">
    <property type="entry name" value="P-loop_NTPase"/>
</dbReference>